<gene>
    <name evidence="4" type="ORF">GCM10023081_39980</name>
</gene>
<dbReference type="NCBIfam" id="TIGR00976">
    <property type="entry name" value="CocE_NonD"/>
    <property type="match status" value="1"/>
</dbReference>
<name>A0ABP7D4L8_9MICC</name>
<dbReference type="Gene3D" id="3.40.50.1820">
    <property type="entry name" value="alpha/beta hydrolase"/>
    <property type="match status" value="1"/>
</dbReference>
<dbReference type="SUPFAM" id="SSF49785">
    <property type="entry name" value="Galactose-binding domain-like"/>
    <property type="match status" value="1"/>
</dbReference>
<dbReference type="GO" id="GO:0016787">
    <property type="term" value="F:hydrolase activity"/>
    <property type="evidence" value="ECO:0007669"/>
    <property type="project" value="UniProtKB-KW"/>
</dbReference>
<accession>A0ABP7D4L8</accession>
<dbReference type="InterPro" id="IPR029058">
    <property type="entry name" value="AB_hydrolase_fold"/>
</dbReference>
<evidence type="ECO:0000313" key="4">
    <source>
        <dbReference type="EMBL" id="GAA3699096.1"/>
    </source>
</evidence>
<dbReference type="Gene3D" id="2.60.120.260">
    <property type="entry name" value="Galactose-binding domain-like"/>
    <property type="match status" value="1"/>
</dbReference>
<dbReference type="InterPro" id="IPR050585">
    <property type="entry name" value="Xaa-Pro_dipeptidyl-ppase/CocE"/>
</dbReference>
<dbReference type="Pfam" id="PF08530">
    <property type="entry name" value="PepX_C"/>
    <property type="match status" value="1"/>
</dbReference>
<proteinExistence type="predicted"/>
<comment type="caution">
    <text evidence="4">The sequence shown here is derived from an EMBL/GenBank/DDBJ whole genome shotgun (WGS) entry which is preliminary data.</text>
</comment>
<evidence type="ECO:0000256" key="1">
    <source>
        <dbReference type="ARBA" id="ARBA00022801"/>
    </source>
</evidence>
<dbReference type="PANTHER" id="PTHR43056:SF10">
    <property type="entry name" value="COCE_NOND FAMILY, PUTATIVE (AFU_ORTHOLOGUE AFUA_7G00600)-RELATED"/>
    <property type="match status" value="1"/>
</dbReference>
<sequence>MSNAFDTTATLADAPPPSLEPREFMVHLRDGCRVATDVYGPVDGPPRPVIFERTPYGKRSTRDSDQSQRSGPMPLPEDIAAFFVERGYIVVRQDCRGRGRSEGTFVKYLNEGPDGADSLAWIAAQPWCDGRIAMTGVSYSAHVQTAAAAESPASLSAMFLDSGGFSSAYEVGMRMGGAFELKQATWAFRHAVRSPETAQDPVLAAGLSEINIADWFHTTPWRQGNSPLRLAPAYEDYLLEQWAKESFDDYWSQPAIYARGFYDRFPDVPSFHISSWYDPYIASAIENFSELGRRKASPAYLLLGPWTHGKRCLSHAGDVDFGPNAFFDQNVGASYLDFRADWFDEMLGLAAPSNRPAVTYFTMGGGSGTTTPEGRLDHGGTWSHAGTWPPEDTTATKLYLSRDGKLRGQPDQAPAGVTYSFDPANPVPTIGGQVTSGEPVMHGGAYDQTETPGLFGATEPYLPLSARPDVVVFRTDPLPEPVTIAGDVSAEIYVSSTAPDTDLTIKLIDEYPPSADYPQGFAMNLTDGILRLRFRDSYSDPQPLKAGKVYRVTVKAPDTANLFAAGHRIRLDISSSNFPRFDVNPNTGRPVSTERCSITADNTIHAGPEHPSSLTVRVLPANR</sequence>
<keyword evidence="5" id="KW-1185">Reference proteome</keyword>
<keyword evidence="1 4" id="KW-0378">Hydrolase</keyword>
<evidence type="ECO:0000256" key="2">
    <source>
        <dbReference type="SAM" id="MobiDB-lite"/>
    </source>
</evidence>
<dbReference type="PANTHER" id="PTHR43056">
    <property type="entry name" value="PEPTIDASE S9 PROLYL OLIGOPEPTIDASE"/>
    <property type="match status" value="1"/>
</dbReference>
<reference evidence="5" key="1">
    <citation type="journal article" date="2019" name="Int. J. Syst. Evol. Microbiol.">
        <title>The Global Catalogue of Microorganisms (GCM) 10K type strain sequencing project: providing services to taxonomists for standard genome sequencing and annotation.</title>
        <authorList>
            <consortium name="The Broad Institute Genomics Platform"/>
            <consortium name="The Broad Institute Genome Sequencing Center for Infectious Disease"/>
            <person name="Wu L."/>
            <person name="Ma J."/>
        </authorList>
    </citation>
    <scope>NUCLEOTIDE SEQUENCE [LARGE SCALE GENOMIC DNA]</scope>
    <source>
        <strain evidence="5">JCM 30742</strain>
    </source>
</reference>
<dbReference type="InterPro" id="IPR005674">
    <property type="entry name" value="CocE/Ser_esterase"/>
</dbReference>
<dbReference type="InterPro" id="IPR008979">
    <property type="entry name" value="Galactose-bd-like_sf"/>
</dbReference>
<evidence type="ECO:0000259" key="3">
    <source>
        <dbReference type="SMART" id="SM00939"/>
    </source>
</evidence>
<dbReference type="Gene3D" id="1.10.3020.10">
    <property type="entry name" value="alpha-amino acid ester hydrolase ( Helical cap domain)"/>
    <property type="match status" value="1"/>
</dbReference>
<protein>
    <submittedName>
        <fullName evidence="4">CocE/NonD family hydrolase</fullName>
    </submittedName>
</protein>
<evidence type="ECO:0000313" key="5">
    <source>
        <dbReference type="Proteomes" id="UP001500752"/>
    </source>
</evidence>
<dbReference type="InterPro" id="IPR013736">
    <property type="entry name" value="Xaa-Pro_dipept_C"/>
</dbReference>
<feature type="region of interest" description="Disordered" evidence="2">
    <location>
        <begin position="46"/>
        <end position="75"/>
    </location>
</feature>
<dbReference type="InterPro" id="IPR000383">
    <property type="entry name" value="Xaa-Pro-like_dom"/>
</dbReference>
<organism evidence="4 5">
    <name type="scientific">Arthrobacter ginkgonis</name>
    <dbReference type="NCBI Taxonomy" id="1630594"/>
    <lineage>
        <taxon>Bacteria</taxon>
        <taxon>Bacillati</taxon>
        <taxon>Actinomycetota</taxon>
        <taxon>Actinomycetes</taxon>
        <taxon>Micrococcales</taxon>
        <taxon>Micrococcaceae</taxon>
        <taxon>Arthrobacter</taxon>
    </lineage>
</organism>
<dbReference type="Proteomes" id="UP001500752">
    <property type="component" value="Unassembled WGS sequence"/>
</dbReference>
<dbReference type="Pfam" id="PF02129">
    <property type="entry name" value="Peptidase_S15"/>
    <property type="match status" value="1"/>
</dbReference>
<dbReference type="SMART" id="SM00939">
    <property type="entry name" value="PepX_C"/>
    <property type="match status" value="1"/>
</dbReference>
<dbReference type="EMBL" id="BAABEO010000026">
    <property type="protein sequence ID" value="GAA3699096.1"/>
    <property type="molecule type" value="Genomic_DNA"/>
</dbReference>
<dbReference type="RefSeq" id="WP_345153638.1">
    <property type="nucleotide sequence ID" value="NZ_BAABEO010000026.1"/>
</dbReference>
<feature type="domain" description="Xaa-Pro dipeptidyl-peptidase C-terminal" evidence="3">
    <location>
        <begin position="340"/>
        <end position="615"/>
    </location>
</feature>
<dbReference type="SUPFAM" id="SSF53474">
    <property type="entry name" value="alpha/beta-Hydrolases"/>
    <property type="match status" value="1"/>
</dbReference>